<dbReference type="PIRSF" id="PIRSF021441">
    <property type="entry name" value="DUF1453"/>
    <property type="match status" value="1"/>
</dbReference>
<organism evidence="2 3">
    <name type="scientific">Paenibacillus rhizosphaerae</name>
    <dbReference type="NCBI Taxonomy" id="297318"/>
    <lineage>
        <taxon>Bacteria</taxon>
        <taxon>Bacillati</taxon>
        <taxon>Bacillota</taxon>
        <taxon>Bacilli</taxon>
        <taxon>Bacillales</taxon>
        <taxon>Paenibacillaceae</taxon>
        <taxon>Paenibacillus</taxon>
    </lineage>
</organism>
<feature type="transmembrane region" description="Helical" evidence="1">
    <location>
        <begin position="105"/>
        <end position="123"/>
    </location>
</feature>
<dbReference type="PANTHER" id="PTHR39164:SF1">
    <property type="entry name" value="PROTEIN CCDC"/>
    <property type="match status" value="1"/>
</dbReference>
<evidence type="ECO:0000313" key="3">
    <source>
        <dbReference type="Proteomes" id="UP000517523"/>
    </source>
</evidence>
<comment type="caution">
    <text evidence="2">The sequence shown here is derived from an EMBL/GenBank/DDBJ whole genome shotgun (WGS) entry which is preliminary data.</text>
</comment>
<feature type="transmembrane region" description="Helical" evidence="1">
    <location>
        <begin position="129"/>
        <end position="147"/>
    </location>
</feature>
<dbReference type="Pfam" id="PF07301">
    <property type="entry name" value="DUF1453"/>
    <property type="match status" value="1"/>
</dbReference>
<sequence length="174" mass="19740">MNVPHISPLYLQIGTTVGTLVLALMTIFIRLKASHRPVTIKKILIPPMGMATGFLMFVAPAVRIPLWWALIAFLVGWFLFSYPLMRSTKFEVSGGQVFAQRSKSFIIILFALLAVRMLLHQVIEEYVSIPQTGALFFILAFGMILRWRIFMLRQYRKFAPVTADSVPDPLNPAE</sequence>
<protein>
    <submittedName>
        <fullName evidence="2">Membrane protein CcdC involved in cytochrome C biogenesis</fullName>
    </submittedName>
</protein>
<feature type="transmembrane region" description="Helical" evidence="1">
    <location>
        <begin position="12"/>
        <end position="31"/>
    </location>
</feature>
<dbReference type="InterPro" id="IPR058247">
    <property type="entry name" value="DUF1453"/>
</dbReference>
<dbReference type="Proteomes" id="UP000517523">
    <property type="component" value="Unassembled WGS sequence"/>
</dbReference>
<name>A0A839TZX6_9BACL</name>
<keyword evidence="1" id="KW-0472">Membrane</keyword>
<feature type="transmembrane region" description="Helical" evidence="1">
    <location>
        <begin position="43"/>
        <end position="60"/>
    </location>
</feature>
<dbReference type="InterPro" id="IPR031306">
    <property type="entry name" value="CcdC"/>
</dbReference>
<dbReference type="AlphaFoldDB" id="A0A839TZX6"/>
<dbReference type="PANTHER" id="PTHR39164">
    <property type="entry name" value="PROTEIN CCDC"/>
    <property type="match status" value="1"/>
</dbReference>
<feature type="transmembrane region" description="Helical" evidence="1">
    <location>
        <begin position="66"/>
        <end position="84"/>
    </location>
</feature>
<dbReference type="EMBL" id="JACHXJ010000004">
    <property type="protein sequence ID" value="MBB3130197.1"/>
    <property type="molecule type" value="Genomic_DNA"/>
</dbReference>
<gene>
    <name evidence="2" type="ORF">FHS19_004902</name>
</gene>
<evidence type="ECO:0000256" key="1">
    <source>
        <dbReference type="SAM" id="Phobius"/>
    </source>
</evidence>
<proteinExistence type="predicted"/>
<evidence type="ECO:0000313" key="2">
    <source>
        <dbReference type="EMBL" id="MBB3130197.1"/>
    </source>
</evidence>
<keyword evidence="1" id="KW-0812">Transmembrane</keyword>
<reference evidence="2 3" key="1">
    <citation type="submission" date="2020-08" db="EMBL/GenBank/DDBJ databases">
        <title>Genomic Encyclopedia of Type Strains, Phase III (KMG-III): the genomes of soil and plant-associated and newly described type strains.</title>
        <authorList>
            <person name="Whitman W."/>
        </authorList>
    </citation>
    <scope>NUCLEOTIDE SEQUENCE [LARGE SCALE GENOMIC DNA]</scope>
    <source>
        <strain evidence="2 3">CECT 5831</strain>
    </source>
</reference>
<accession>A0A839TZX6</accession>
<keyword evidence="1" id="KW-1133">Transmembrane helix</keyword>